<dbReference type="Gene3D" id="3.90.550.10">
    <property type="entry name" value="Spore Coat Polysaccharide Biosynthesis Protein SpsA, Chain A"/>
    <property type="match status" value="1"/>
</dbReference>
<dbReference type="SUPFAM" id="SSF53448">
    <property type="entry name" value="Nucleotide-diphospho-sugar transferases"/>
    <property type="match status" value="1"/>
</dbReference>
<dbReference type="InterPro" id="IPR029044">
    <property type="entry name" value="Nucleotide-diphossugar_trans"/>
</dbReference>
<dbReference type="InterPro" id="IPR027791">
    <property type="entry name" value="Galactosyl_T_C"/>
</dbReference>
<evidence type="ECO:0000313" key="7">
    <source>
        <dbReference type="Proteomes" id="UP001597182"/>
    </source>
</evidence>
<gene>
    <name evidence="6" type="ORF">ACFQ34_14645</name>
</gene>
<comment type="caution">
    <text evidence="6">The sequence shown here is derived from an EMBL/GenBank/DDBJ whole genome shotgun (WGS) entry which is preliminary data.</text>
</comment>
<accession>A0ABW3VIM0</accession>
<evidence type="ECO:0000256" key="4">
    <source>
        <dbReference type="ARBA" id="ARBA00022679"/>
    </source>
</evidence>
<sequence>MRTAVITVAHGRHGHLRRQQEGLAAVERPPEVRIVVALDDPQVADVVDDRVPTRTVPVTSDGRGLPLARARNTGARAALAAGARLLVFLDVDCIPGPALFRRYREAARTAGTRLLCGPVAYLPPPPPGGYRAEALATSAAPHPARPAPPDGTCVEADDHTLFWSLSFAVTASTWARLGGFHEGYHGYGAEDTDLGQQARARGIGLCWVGGATAYHQHHPVSDPPVEHLDDILRNGALFRRRWGWWPMTGWLERFAAEGLVRHDAPDDRWERVWDGARAGTARS</sequence>
<name>A0ABW3VIM0_9PSEU</name>
<evidence type="ECO:0000256" key="1">
    <source>
        <dbReference type="ARBA" id="ARBA00004776"/>
    </source>
</evidence>
<protein>
    <submittedName>
        <fullName evidence="6">Glycosyltransferase family 2 protein</fullName>
        <ecNumber evidence="6">2.4.-.-</ecNumber>
    </submittedName>
</protein>
<keyword evidence="4 6" id="KW-0808">Transferase</keyword>
<proteinExistence type="inferred from homology"/>
<dbReference type="EMBL" id="JBHTMB010000133">
    <property type="protein sequence ID" value="MFD1234525.1"/>
    <property type="molecule type" value="Genomic_DNA"/>
</dbReference>
<comment type="pathway">
    <text evidence="1">Cell wall biogenesis; cell wall polysaccharide biosynthesis.</text>
</comment>
<evidence type="ECO:0000259" key="5">
    <source>
        <dbReference type="Pfam" id="PF02709"/>
    </source>
</evidence>
<evidence type="ECO:0000256" key="3">
    <source>
        <dbReference type="ARBA" id="ARBA00022676"/>
    </source>
</evidence>
<dbReference type="RefSeq" id="WP_346089838.1">
    <property type="nucleotide sequence ID" value="NZ_BAABKS010000005.1"/>
</dbReference>
<feature type="domain" description="Galactosyltransferase C-terminal" evidence="5">
    <location>
        <begin position="165"/>
        <end position="212"/>
    </location>
</feature>
<evidence type="ECO:0000313" key="6">
    <source>
        <dbReference type="EMBL" id="MFD1234525.1"/>
    </source>
</evidence>
<dbReference type="GO" id="GO:0016757">
    <property type="term" value="F:glycosyltransferase activity"/>
    <property type="evidence" value="ECO:0007669"/>
    <property type="project" value="UniProtKB-KW"/>
</dbReference>
<dbReference type="EC" id="2.4.-.-" evidence="6"/>
<comment type="similarity">
    <text evidence="2">Belongs to the glycosyltransferase 2 family.</text>
</comment>
<reference evidence="7" key="1">
    <citation type="journal article" date="2019" name="Int. J. Syst. Evol. Microbiol.">
        <title>The Global Catalogue of Microorganisms (GCM) 10K type strain sequencing project: providing services to taxonomists for standard genome sequencing and annotation.</title>
        <authorList>
            <consortium name="The Broad Institute Genomics Platform"/>
            <consortium name="The Broad Institute Genome Sequencing Center for Infectious Disease"/>
            <person name="Wu L."/>
            <person name="Ma J."/>
        </authorList>
    </citation>
    <scope>NUCLEOTIDE SEQUENCE [LARGE SCALE GENOMIC DNA]</scope>
    <source>
        <strain evidence="7">CCUG 49018</strain>
    </source>
</reference>
<dbReference type="PANTHER" id="PTHR43179">
    <property type="entry name" value="RHAMNOSYLTRANSFERASE WBBL"/>
    <property type="match status" value="1"/>
</dbReference>
<evidence type="ECO:0000256" key="2">
    <source>
        <dbReference type="ARBA" id="ARBA00006739"/>
    </source>
</evidence>
<organism evidence="6 7">
    <name type="scientific">Pseudonocardia benzenivorans</name>
    <dbReference type="NCBI Taxonomy" id="228005"/>
    <lineage>
        <taxon>Bacteria</taxon>
        <taxon>Bacillati</taxon>
        <taxon>Actinomycetota</taxon>
        <taxon>Actinomycetes</taxon>
        <taxon>Pseudonocardiales</taxon>
        <taxon>Pseudonocardiaceae</taxon>
        <taxon>Pseudonocardia</taxon>
    </lineage>
</organism>
<dbReference type="PANTHER" id="PTHR43179:SF12">
    <property type="entry name" value="GALACTOFURANOSYLTRANSFERASE GLFT2"/>
    <property type="match status" value="1"/>
</dbReference>
<dbReference type="Pfam" id="PF02709">
    <property type="entry name" value="Glyco_transf_7C"/>
    <property type="match status" value="1"/>
</dbReference>
<keyword evidence="3 6" id="KW-0328">Glycosyltransferase</keyword>
<dbReference type="Proteomes" id="UP001597182">
    <property type="component" value="Unassembled WGS sequence"/>
</dbReference>
<keyword evidence="7" id="KW-1185">Reference proteome</keyword>